<dbReference type="SUPFAM" id="SSF50156">
    <property type="entry name" value="PDZ domain-like"/>
    <property type="match status" value="2"/>
</dbReference>
<keyword evidence="6" id="KW-1185">Reference proteome</keyword>
<feature type="domain" description="PDZ" evidence="4">
    <location>
        <begin position="286"/>
        <end position="349"/>
    </location>
</feature>
<keyword evidence="3" id="KW-0378">Hydrolase</keyword>
<dbReference type="Proteomes" id="UP000215086">
    <property type="component" value="Chromosome"/>
</dbReference>
<dbReference type="GO" id="GO:0006508">
    <property type="term" value="P:proteolysis"/>
    <property type="evidence" value="ECO:0007669"/>
    <property type="project" value="UniProtKB-KW"/>
</dbReference>
<dbReference type="SUPFAM" id="SSF50494">
    <property type="entry name" value="Trypsin-like serine proteases"/>
    <property type="match status" value="1"/>
</dbReference>
<evidence type="ECO:0000256" key="3">
    <source>
        <dbReference type="ARBA" id="ARBA00022801"/>
    </source>
</evidence>
<dbReference type="InterPro" id="IPR001940">
    <property type="entry name" value="Peptidase_S1C"/>
</dbReference>
<evidence type="ECO:0000313" key="5">
    <source>
        <dbReference type="EMBL" id="ASV75098.1"/>
    </source>
</evidence>
<dbReference type="InterPro" id="IPR009003">
    <property type="entry name" value="Peptidase_S1_PA"/>
</dbReference>
<protein>
    <submittedName>
        <fullName evidence="5">Serine protease</fullName>
    </submittedName>
</protein>
<proteinExistence type="inferred from homology"/>
<dbReference type="Pfam" id="PF13365">
    <property type="entry name" value="Trypsin_2"/>
    <property type="match status" value="1"/>
</dbReference>
<dbReference type="GO" id="GO:0004252">
    <property type="term" value="F:serine-type endopeptidase activity"/>
    <property type="evidence" value="ECO:0007669"/>
    <property type="project" value="InterPro"/>
</dbReference>
<evidence type="ECO:0000259" key="4">
    <source>
        <dbReference type="PROSITE" id="PS50106"/>
    </source>
</evidence>
<name>A0A286RGK4_9BACT</name>
<comment type="similarity">
    <text evidence="1">Belongs to the peptidase S1C family.</text>
</comment>
<dbReference type="PANTHER" id="PTHR22939:SF129">
    <property type="entry name" value="SERINE PROTEASE HTRA2, MITOCHONDRIAL"/>
    <property type="match status" value="1"/>
</dbReference>
<sequence length="498" mass="53711">MKNGWYARLQYRSALVIFAMFFVSIARGESPGSPGPEEGMAFVAAMESAIINAVEKAEKSVVAIARVRVSRPGEVFNLEPRLDLFGRPLTPAPRLQPGDSDFVATDYAAGVVVDSDGLVLTLAQIIADDSEYYITLNDRRVFRATVKAADPRSDLAVLAIPAHDLTPIPLGDASKLRKGQIVIALGNPYAIARDGQVCASWGIVSNLGRKAPAFPSDQEPTGKPTLHHFGTLIQTDARLSFSTNGGALINLSGEMVGMLTALPAVAGFETAAGYAYPVDETFRRVLNHLKRGEEVEYGFLGVQPEGLTLEERASGKNGTRVGRVIPGAPAERAGIRPNDIITSVNGQRIYDEDGLVLSVGRLPADASVNLEVLREGRQFKLEARLTKYPVRGKKIVTAPRPKWRGMAVDYVSAITVAPESFWQFPRTLEAVGVVEVDQNSPAWKAGLRPGALISHVNGIPVKTPREFFEAVKSIQGPVRLGLVPDGSDDFQPVRTVEP</sequence>
<dbReference type="InterPro" id="IPR001478">
    <property type="entry name" value="PDZ"/>
</dbReference>
<dbReference type="GO" id="GO:0012501">
    <property type="term" value="P:programmed cell death"/>
    <property type="evidence" value="ECO:0007669"/>
    <property type="project" value="TreeGrafter"/>
</dbReference>
<dbReference type="PRINTS" id="PR00834">
    <property type="entry name" value="PROTEASES2C"/>
</dbReference>
<gene>
    <name evidence="5" type="ORF">THTE_2496</name>
</gene>
<evidence type="ECO:0000313" key="6">
    <source>
        <dbReference type="Proteomes" id="UP000215086"/>
    </source>
</evidence>
<dbReference type="RefSeq" id="WP_095415256.1">
    <property type="nucleotide sequence ID" value="NZ_CP018477.1"/>
</dbReference>
<dbReference type="Gene3D" id="2.40.10.120">
    <property type="match status" value="1"/>
</dbReference>
<evidence type="ECO:0000256" key="1">
    <source>
        <dbReference type="ARBA" id="ARBA00010541"/>
    </source>
</evidence>
<dbReference type="PANTHER" id="PTHR22939">
    <property type="entry name" value="SERINE PROTEASE FAMILY S1C HTRA-RELATED"/>
    <property type="match status" value="1"/>
</dbReference>
<dbReference type="SMART" id="SM00228">
    <property type="entry name" value="PDZ"/>
    <property type="match status" value="2"/>
</dbReference>
<dbReference type="KEGG" id="ttf:THTE_2496"/>
<keyword evidence="2 5" id="KW-0645">Protease</keyword>
<dbReference type="Pfam" id="PF17820">
    <property type="entry name" value="PDZ_6"/>
    <property type="match status" value="2"/>
</dbReference>
<reference evidence="5 6" key="1">
    <citation type="journal article" name="Front. Microbiol.">
        <title>Sugar Metabolism of the First Thermophilic Planctomycete Thermogutta terrifontis: Comparative Genomic and Transcriptomic Approaches.</title>
        <authorList>
            <person name="Elcheninov A.G."/>
            <person name="Menzel P."/>
            <person name="Gudbergsdottir S.R."/>
            <person name="Slesarev A.I."/>
            <person name="Kadnikov V.V."/>
            <person name="Krogh A."/>
            <person name="Bonch-Osmolovskaya E.A."/>
            <person name="Peng X."/>
            <person name="Kublanov I.V."/>
        </authorList>
    </citation>
    <scope>NUCLEOTIDE SEQUENCE [LARGE SCALE GENOMIC DNA]</scope>
    <source>
        <strain evidence="5 6">R1</strain>
    </source>
</reference>
<dbReference type="InterPro" id="IPR041489">
    <property type="entry name" value="PDZ_6"/>
</dbReference>
<dbReference type="OrthoDB" id="208231at2"/>
<dbReference type="Gene3D" id="2.30.42.10">
    <property type="match status" value="2"/>
</dbReference>
<organism evidence="5 6">
    <name type="scientific">Thermogutta terrifontis</name>
    <dbReference type="NCBI Taxonomy" id="1331910"/>
    <lineage>
        <taxon>Bacteria</taxon>
        <taxon>Pseudomonadati</taxon>
        <taxon>Planctomycetota</taxon>
        <taxon>Planctomycetia</taxon>
        <taxon>Pirellulales</taxon>
        <taxon>Thermoguttaceae</taxon>
        <taxon>Thermogutta</taxon>
    </lineage>
</organism>
<dbReference type="PROSITE" id="PS50106">
    <property type="entry name" value="PDZ"/>
    <property type="match status" value="1"/>
</dbReference>
<dbReference type="AlphaFoldDB" id="A0A286RGK4"/>
<accession>A0A286RGK4</accession>
<evidence type="ECO:0000256" key="2">
    <source>
        <dbReference type="ARBA" id="ARBA00022670"/>
    </source>
</evidence>
<dbReference type="EMBL" id="CP018477">
    <property type="protein sequence ID" value="ASV75098.1"/>
    <property type="molecule type" value="Genomic_DNA"/>
</dbReference>
<dbReference type="InterPro" id="IPR036034">
    <property type="entry name" value="PDZ_sf"/>
</dbReference>